<dbReference type="Proteomes" id="UP000553706">
    <property type="component" value="Unassembled WGS sequence"/>
</dbReference>
<evidence type="ECO:0008006" key="3">
    <source>
        <dbReference type="Google" id="ProtNLM"/>
    </source>
</evidence>
<dbReference type="InterPro" id="IPR014956">
    <property type="entry name" value="ParBc_2"/>
</dbReference>
<gene>
    <name evidence="1" type="ORF">HNP71_000309</name>
</gene>
<dbReference type="AlphaFoldDB" id="A0A840VFU1"/>
<comment type="caution">
    <text evidence="1">The sequence shown here is derived from an EMBL/GenBank/DDBJ whole genome shotgun (WGS) entry which is preliminary data.</text>
</comment>
<evidence type="ECO:0000313" key="2">
    <source>
        <dbReference type="Proteomes" id="UP000553706"/>
    </source>
</evidence>
<dbReference type="InterPro" id="IPR016932">
    <property type="entry name" value="UCP029669"/>
</dbReference>
<accession>A0A840VFU1</accession>
<proteinExistence type="predicted"/>
<reference evidence="1 2" key="1">
    <citation type="submission" date="2020-08" db="EMBL/GenBank/DDBJ databases">
        <title>Genomic Encyclopedia of Type Strains, Phase IV (KMG-IV): sequencing the most valuable type-strain genomes for metagenomic binning, comparative biology and taxonomic classification.</title>
        <authorList>
            <person name="Goeker M."/>
        </authorList>
    </citation>
    <scope>NUCLEOTIDE SEQUENCE [LARGE SCALE GENOMIC DNA]</scope>
    <source>
        <strain evidence="1 2">DSM 27026</strain>
    </source>
</reference>
<dbReference type="SUPFAM" id="SSF110849">
    <property type="entry name" value="ParB/Sulfiredoxin"/>
    <property type="match status" value="1"/>
</dbReference>
<sequence>MAGSSASGVALLHEGMMTFAREPRLIPVKIKQLRPTQLTIGLREVAQKRKEWRTRAAEQKAEYLGQHLIPVVLGPGGKSYIIDHHHLARALLEEGVEDVATTVVADLSALEPEAFWVYLDNRAWMHLYDAKGERRAPKHLPKHVGEMEDDPYRSLAGALRRAGGYAKDTTPYSEFLWADYLRRCIKPSLLEDNPDKALQHALSLAKEQEAGYLPGWCGPVLKD</sequence>
<organism evidence="1 2">
    <name type="scientific">Acidocella aromatica</name>
    <dbReference type="NCBI Taxonomy" id="1303579"/>
    <lineage>
        <taxon>Bacteria</taxon>
        <taxon>Pseudomonadati</taxon>
        <taxon>Pseudomonadota</taxon>
        <taxon>Alphaproteobacteria</taxon>
        <taxon>Acetobacterales</taxon>
        <taxon>Acidocellaceae</taxon>
        <taxon>Acidocella</taxon>
    </lineage>
</organism>
<dbReference type="Pfam" id="PF08857">
    <property type="entry name" value="ParBc_2"/>
    <property type="match status" value="1"/>
</dbReference>
<name>A0A840VFU1_9PROT</name>
<dbReference type="Gene3D" id="3.90.1530.10">
    <property type="entry name" value="Conserved hypothetical protein from pyrococcus furiosus pfu- 392566-001, ParB domain"/>
    <property type="match status" value="1"/>
</dbReference>
<dbReference type="EMBL" id="JACHFJ010000001">
    <property type="protein sequence ID" value="MBB5372085.1"/>
    <property type="molecule type" value="Genomic_DNA"/>
</dbReference>
<protein>
    <recommendedName>
        <fullName evidence="3">ParB-like nuclease</fullName>
    </recommendedName>
</protein>
<evidence type="ECO:0000313" key="1">
    <source>
        <dbReference type="EMBL" id="MBB5372085.1"/>
    </source>
</evidence>
<dbReference type="CDD" id="cd16390">
    <property type="entry name" value="ParB_N_Srx_like"/>
    <property type="match status" value="1"/>
</dbReference>
<dbReference type="RefSeq" id="WP_221246564.1">
    <property type="nucleotide sequence ID" value="NZ_JACHFJ010000001.1"/>
</dbReference>
<keyword evidence="2" id="KW-1185">Reference proteome</keyword>
<dbReference type="PIRSF" id="PIRSF029669">
    <property type="entry name" value="UCP029669"/>
    <property type="match status" value="1"/>
</dbReference>
<dbReference type="Gene3D" id="1.10.8.10">
    <property type="entry name" value="DNA helicase RuvA subunit, C-terminal domain"/>
    <property type="match status" value="1"/>
</dbReference>
<dbReference type="InterPro" id="IPR036086">
    <property type="entry name" value="ParB/Sulfiredoxin_sf"/>
</dbReference>